<dbReference type="Gene3D" id="1.20.1300.10">
    <property type="entry name" value="Fumarate reductase/succinate dehydrogenase, transmembrane subunit"/>
    <property type="match status" value="1"/>
</dbReference>
<dbReference type="EMBL" id="JACCAE010000001">
    <property type="protein sequence ID" value="NYF98885.1"/>
    <property type="molecule type" value="Genomic_DNA"/>
</dbReference>
<comment type="caution">
    <text evidence="2">The sequence shown here is derived from an EMBL/GenBank/DDBJ whole genome shotgun (WGS) entry which is preliminary data.</text>
</comment>
<dbReference type="InterPro" id="IPR011138">
    <property type="entry name" value="Cytochrome_b-558"/>
</dbReference>
<reference evidence="2 3" key="1">
    <citation type="submission" date="2020-07" db="EMBL/GenBank/DDBJ databases">
        <title>Sequencing the genomes of 1000 actinobacteria strains.</title>
        <authorList>
            <person name="Klenk H.-P."/>
        </authorList>
    </citation>
    <scope>NUCLEOTIDE SEQUENCE [LARGE SCALE GENOMIC DNA]</scope>
    <source>
        <strain evidence="2 3">DSM 26154</strain>
    </source>
</reference>
<dbReference type="CDD" id="cd03498">
    <property type="entry name" value="SQR_TypeB_2_TM"/>
    <property type="match status" value="1"/>
</dbReference>
<protein>
    <submittedName>
        <fullName evidence="2">Succinate dehydrogenase / fumarate reductase cytochrome b subunit</fullName>
    </submittedName>
</protein>
<evidence type="ECO:0000256" key="1">
    <source>
        <dbReference type="SAM" id="Phobius"/>
    </source>
</evidence>
<dbReference type="InterPro" id="IPR034804">
    <property type="entry name" value="SQR/QFR_C/D"/>
</dbReference>
<gene>
    <name evidence="2" type="ORF">BJY20_002277</name>
</gene>
<dbReference type="GO" id="GO:0016020">
    <property type="term" value="C:membrane"/>
    <property type="evidence" value="ECO:0007669"/>
    <property type="project" value="InterPro"/>
</dbReference>
<evidence type="ECO:0000313" key="3">
    <source>
        <dbReference type="Proteomes" id="UP000554054"/>
    </source>
</evidence>
<keyword evidence="3" id="KW-1185">Reference proteome</keyword>
<sequence length="238" mass="25980">MATTTLPAKKKGVASSSIGLKFLMAGSGVIFLLYVLLHMYGNLMALGGQEAFDTYAHHLRTFGEPMLPYGGMLWIVRVVLIVSIIAHVYAGMKLWSRASSARPQKYAVKKNLGSTLASRTMRWGGLAILVFVIWHLIHFTLVKPAINSSVDAAKIEASPFVMVQASFELWWMVLIYALAMIALGMHLYHGVWSAAQTMGLTTTATTRKRAKTLGAIVGIVIVVGFLIPPFAILFNLIA</sequence>
<dbReference type="RefSeq" id="WP_185991649.1">
    <property type="nucleotide sequence ID" value="NZ_JACCAE010000001.1"/>
</dbReference>
<dbReference type="SUPFAM" id="SSF81343">
    <property type="entry name" value="Fumarate reductase respiratory complex transmembrane subunits"/>
    <property type="match status" value="1"/>
</dbReference>
<name>A0A852VYU7_9MICO</name>
<dbReference type="AlphaFoldDB" id="A0A852VYU7"/>
<feature type="transmembrane region" description="Helical" evidence="1">
    <location>
        <begin position="116"/>
        <end position="137"/>
    </location>
</feature>
<evidence type="ECO:0000313" key="2">
    <source>
        <dbReference type="EMBL" id="NYF98885.1"/>
    </source>
</evidence>
<keyword evidence="1" id="KW-1133">Transmembrane helix</keyword>
<feature type="transmembrane region" description="Helical" evidence="1">
    <location>
        <begin position="213"/>
        <end position="237"/>
    </location>
</feature>
<keyword evidence="1" id="KW-0812">Transmembrane</keyword>
<organism evidence="2 3">
    <name type="scientific">Janibacter cremeus</name>
    <dbReference type="NCBI Taxonomy" id="1285192"/>
    <lineage>
        <taxon>Bacteria</taxon>
        <taxon>Bacillati</taxon>
        <taxon>Actinomycetota</taxon>
        <taxon>Actinomycetes</taxon>
        <taxon>Micrococcales</taxon>
        <taxon>Intrasporangiaceae</taxon>
        <taxon>Janibacter</taxon>
    </lineage>
</organism>
<keyword evidence="1" id="KW-0472">Membrane</keyword>
<feature type="transmembrane region" description="Helical" evidence="1">
    <location>
        <begin position="74"/>
        <end position="95"/>
    </location>
</feature>
<feature type="transmembrane region" description="Helical" evidence="1">
    <location>
        <begin position="169"/>
        <end position="192"/>
    </location>
</feature>
<proteinExistence type="predicted"/>
<accession>A0A852VYU7</accession>
<dbReference type="Proteomes" id="UP000554054">
    <property type="component" value="Unassembled WGS sequence"/>
</dbReference>
<dbReference type="NCBIfam" id="TIGR02046">
    <property type="entry name" value="sdhC_b558_fam"/>
    <property type="match status" value="1"/>
</dbReference>
<feature type="transmembrane region" description="Helical" evidence="1">
    <location>
        <begin position="20"/>
        <end position="40"/>
    </location>
</feature>